<evidence type="ECO:0000313" key="2">
    <source>
        <dbReference type="Proteomes" id="UP000219546"/>
    </source>
</evidence>
<name>A0A285CR05_9BACI</name>
<protein>
    <submittedName>
        <fullName evidence="1">YhzD-like protein</fullName>
    </submittedName>
</protein>
<organism evidence="1 2">
    <name type="scientific">Bacillus oleivorans</name>
    <dbReference type="NCBI Taxonomy" id="1448271"/>
    <lineage>
        <taxon>Bacteria</taxon>
        <taxon>Bacillati</taxon>
        <taxon>Bacillota</taxon>
        <taxon>Bacilli</taxon>
        <taxon>Bacillales</taxon>
        <taxon>Bacillaceae</taxon>
        <taxon>Bacillus</taxon>
    </lineage>
</organism>
<keyword evidence="2" id="KW-1185">Reference proteome</keyword>
<sequence length="65" mass="7470">MGEAMKVYKLTVFEKNGEKLLDELFEAANDSEAKQKGTELLTKHQYLEKTHRCTSPEGKLLLFHT</sequence>
<dbReference type="EMBL" id="OAOP01000003">
    <property type="protein sequence ID" value="SNX69999.1"/>
    <property type="molecule type" value="Genomic_DNA"/>
</dbReference>
<dbReference type="Pfam" id="PF14120">
    <property type="entry name" value="YhzD"/>
    <property type="match status" value="1"/>
</dbReference>
<dbReference type="InterPro" id="IPR025544">
    <property type="entry name" value="YhzD"/>
</dbReference>
<reference evidence="1 2" key="1">
    <citation type="submission" date="2017-08" db="EMBL/GenBank/DDBJ databases">
        <authorList>
            <person name="de Groot N.N."/>
        </authorList>
    </citation>
    <scope>NUCLEOTIDE SEQUENCE [LARGE SCALE GENOMIC DNA]</scope>
    <source>
        <strain evidence="1 2">JC228</strain>
    </source>
</reference>
<dbReference type="AlphaFoldDB" id="A0A285CR05"/>
<accession>A0A285CR05</accession>
<evidence type="ECO:0000313" key="1">
    <source>
        <dbReference type="EMBL" id="SNX69999.1"/>
    </source>
</evidence>
<proteinExistence type="predicted"/>
<dbReference type="Proteomes" id="UP000219546">
    <property type="component" value="Unassembled WGS sequence"/>
</dbReference>
<gene>
    <name evidence="1" type="ORF">SAMN05877753_103382</name>
</gene>